<dbReference type="RefSeq" id="WP_109890787.1">
    <property type="nucleotide sequence ID" value="NZ_CP029550.1"/>
</dbReference>
<dbReference type="EMBL" id="CP029550">
    <property type="protein sequence ID" value="AWN41611.1"/>
    <property type="molecule type" value="Genomic_DNA"/>
</dbReference>
<dbReference type="Gene3D" id="3.40.50.720">
    <property type="entry name" value="NAD(P)-binding Rossmann-like Domain"/>
    <property type="match status" value="1"/>
</dbReference>
<keyword evidence="1" id="KW-0812">Transmembrane</keyword>
<keyword evidence="1" id="KW-1133">Transmembrane helix</keyword>
<dbReference type="InterPro" id="IPR001509">
    <property type="entry name" value="Epimerase_deHydtase"/>
</dbReference>
<feature type="transmembrane region" description="Helical" evidence="1">
    <location>
        <begin position="390"/>
        <end position="411"/>
    </location>
</feature>
<protein>
    <submittedName>
        <fullName evidence="3">Nucleoside-diphosphate sugar epimerase</fullName>
    </submittedName>
</protein>
<feature type="domain" description="NAD-dependent epimerase/dehydratase" evidence="2">
    <location>
        <begin position="7"/>
        <end position="91"/>
    </location>
</feature>
<reference evidence="4" key="1">
    <citation type="submission" date="2018-05" db="EMBL/GenBank/DDBJ databases">
        <title>Complete Genome Sequence of Methylobacterium sp. 17SD2-17.</title>
        <authorList>
            <person name="Srinivasan S."/>
        </authorList>
    </citation>
    <scope>NUCLEOTIDE SEQUENCE [LARGE SCALE GENOMIC DNA]</scope>
    <source>
        <strain evidence="4">17SD2-17</strain>
    </source>
</reference>
<dbReference type="OrthoDB" id="5377001at2"/>
<dbReference type="Proteomes" id="UP000245926">
    <property type="component" value="Chromosome"/>
</dbReference>
<evidence type="ECO:0000313" key="4">
    <source>
        <dbReference type="Proteomes" id="UP000245926"/>
    </source>
</evidence>
<dbReference type="Pfam" id="PF01370">
    <property type="entry name" value="Epimerase"/>
    <property type="match status" value="1"/>
</dbReference>
<evidence type="ECO:0000313" key="3">
    <source>
        <dbReference type="EMBL" id="AWN41611.1"/>
    </source>
</evidence>
<gene>
    <name evidence="3" type="ORF">DK389_15265</name>
</gene>
<dbReference type="AlphaFoldDB" id="A0A2U8W7M4"/>
<dbReference type="InterPro" id="IPR036291">
    <property type="entry name" value="NAD(P)-bd_dom_sf"/>
</dbReference>
<proteinExistence type="predicted"/>
<dbReference type="Pfam" id="PF13781">
    <property type="entry name" value="DoxX_3"/>
    <property type="match status" value="1"/>
</dbReference>
<keyword evidence="1" id="KW-0472">Membrane</keyword>
<evidence type="ECO:0000256" key="1">
    <source>
        <dbReference type="SAM" id="Phobius"/>
    </source>
</evidence>
<dbReference type="SUPFAM" id="SSF51735">
    <property type="entry name" value="NAD(P)-binding Rossmann-fold domains"/>
    <property type="match status" value="1"/>
</dbReference>
<feature type="transmembrane region" description="Helical" evidence="1">
    <location>
        <begin position="326"/>
        <end position="348"/>
    </location>
</feature>
<organism evidence="3 4">
    <name type="scientific">Methylobacterium durans</name>
    <dbReference type="NCBI Taxonomy" id="2202825"/>
    <lineage>
        <taxon>Bacteria</taxon>
        <taxon>Pseudomonadati</taxon>
        <taxon>Pseudomonadota</taxon>
        <taxon>Alphaproteobacteria</taxon>
        <taxon>Hyphomicrobiales</taxon>
        <taxon>Methylobacteriaceae</taxon>
        <taxon>Methylobacterium</taxon>
    </lineage>
</organism>
<name>A0A2U8W7M4_9HYPH</name>
<feature type="transmembrane region" description="Helical" evidence="1">
    <location>
        <begin position="417"/>
        <end position="438"/>
    </location>
</feature>
<evidence type="ECO:0000259" key="2">
    <source>
        <dbReference type="Pfam" id="PF01370"/>
    </source>
</evidence>
<accession>A0A2U8W7M4</accession>
<sequence length="441" mass="46193">MDVPARIAVLGASGLIGQALAEALAQEGFPVTAIARRFTTAQATSFGADACPCPVVDLDEAALAGLIARHRPDIVVNCLGVLQDGPRGTTRDVHDGFVARLLTAIAAQDRPILLIHLSIPGREADDETAFSRTKREAERRIAGSGCPSLVLRPGFVIAPGAYGGSALIRALAAAPVALPEAVGRRPFAVTAIEDITRTVSSVARRWQAGEQEWRAVWDVVEAPPSEVGAVVGEFRQRFGGASPRLTLPAPLLAAGARLGDAAAFLGWLPPVRTTALREMMRGVEGDPRSWMAESGLAPTGLARTLARLPLTVQERWFGRLYLLKPLVIGVLAVFWCASGLIALIPAFAPATAILTAHGIPDSLARTITLVTSLADIAVGLAIAGRRSCRAGLTAGILLSLMYMVGAALLAPDLWTEPLGALVKTGPAIVLMLVALATLDER</sequence>
<dbReference type="KEGG" id="mets:DK389_15265"/>
<keyword evidence="4" id="KW-1185">Reference proteome</keyword>
<feature type="transmembrane region" description="Helical" evidence="1">
    <location>
        <begin position="363"/>
        <end position="383"/>
    </location>
</feature>
<dbReference type="InterPro" id="IPR025695">
    <property type="entry name" value="DoxX-like"/>
</dbReference>